<dbReference type="InterPro" id="IPR005119">
    <property type="entry name" value="LysR_subst-bd"/>
</dbReference>
<evidence type="ECO:0000256" key="2">
    <source>
        <dbReference type="ARBA" id="ARBA00023015"/>
    </source>
</evidence>
<dbReference type="InterPro" id="IPR058163">
    <property type="entry name" value="LysR-type_TF_proteobact-type"/>
</dbReference>
<evidence type="ECO:0000256" key="3">
    <source>
        <dbReference type="ARBA" id="ARBA00023125"/>
    </source>
</evidence>
<dbReference type="FunFam" id="1.10.10.10:FF:000001">
    <property type="entry name" value="LysR family transcriptional regulator"/>
    <property type="match status" value="1"/>
</dbReference>
<name>A0A1G8GDE0_9VIBR</name>
<dbReference type="AlphaFoldDB" id="A0A1G8GDE0"/>
<dbReference type="GO" id="GO:0003700">
    <property type="term" value="F:DNA-binding transcription factor activity"/>
    <property type="evidence" value="ECO:0007669"/>
    <property type="project" value="InterPro"/>
</dbReference>
<keyword evidence="7" id="KW-1185">Reference proteome</keyword>
<gene>
    <name evidence="6" type="ORF">SAMN04488136_13611</name>
</gene>
<reference evidence="6 7" key="1">
    <citation type="submission" date="2016-10" db="EMBL/GenBank/DDBJ databases">
        <authorList>
            <person name="de Groot N.N."/>
        </authorList>
    </citation>
    <scope>NUCLEOTIDE SEQUENCE [LARGE SCALE GENOMIC DNA]</scope>
    <source>
        <strain evidence="6 7">CGMCC 1.10228</strain>
    </source>
</reference>
<dbReference type="GO" id="GO:0006351">
    <property type="term" value="P:DNA-templated transcription"/>
    <property type="evidence" value="ECO:0007669"/>
    <property type="project" value="TreeGrafter"/>
</dbReference>
<sequence length="300" mass="34865">MPKMKPSYSLDDLRCFCAVARHGSFKLAAQALSMPLSTLSRRIRQLENDLQLRLLNRDAHRVLLTHTGEQYYQRSAALFDELGHIDEDLHHDKHQPQGKIRISAPINSGTQFLRSVFYDFLRRYPDIQLDLNFSNSLIDIEAQGMDVVFRVGSPVVENWIARPLTNIHFVLCAHPNMDISEIDTPQQLRGYATILCRPMVPWQLINTQNGDEFDYHPQQGVRLEVDEIQMLVHGIKAELGIGYVPDYVALPMIERGEMIHVLPDWRSKSRTMFMLYRDRDNLPLRVRLFIEFVLEHFANQ</sequence>
<dbReference type="SUPFAM" id="SSF53850">
    <property type="entry name" value="Periplasmic binding protein-like II"/>
    <property type="match status" value="1"/>
</dbReference>
<proteinExistence type="inferred from homology"/>
<evidence type="ECO:0000256" key="4">
    <source>
        <dbReference type="ARBA" id="ARBA00023163"/>
    </source>
</evidence>
<protein>
    <submittedName>
        <fullName evidence="6">Transcriptional regulator, LysR family</fullName>
    </submittedName>
</protein>
<dbReference type="Gene3D" id="1.10.10.10">
    <property type="entry name" value="Winged helix-like DNA-binding domain superfamily/Winged helix DNA-binding domain"/>
    <property type="match status" value="1"/>
</dbReference>
<keyword evidence="4" id="KW-0804">Transcription</keyword>
<dbReference type="Proteomes" id="UP000198854">
    <property type="component" value="Unassembled WGS sequence"/>
</dbReference>
<dbReference type="Pfam" id="PF00126">
    <property type="entry name" value="HTH_1"/>
    <property type="match status" value="1"/>
</dbReference>
<dbReference type="EMBL" id="FNDD01000036">
    <property type="protein sequence ID" value="SDH92393.1"/>
    <property type="molecule type" value="Genomic_DNA"/>
</dbReference>
<dbReference type="InterPro" id="IPR036390">
    <property type="entry name" value="WH_DNA-bd_sf"/>
</dbReference>
<dbReference type="InterPro" id="IPR000847">
    <property type="entry name" value="LysR_HTH_N"/>
</dbReference>
<keyword evidence="2" id="KW-0805">Transcription regulation</keyword>
<comment type="similarity">
    <text evidence="1">Belongs to the LysR transcriptional regulatory family.</text>
</comment>
<dbReference type="GO" id="GO:0043565">
    <property type="term" value="F:sequence-specific DNA binding"/>
    <property type="evidence" value="ECO:0007669"/>
    <property type="project" value="TreeGrafter"/>
</dbReference>
<dbReference type="CDD" id="cd08422">
    <property type="entry name" value="PBP2_CrgA_like"/>
    <property type="match status" value="1"/>
</dbReference>
<organism evidence="6 7">
    <name type="scientific">Vibrio xiamenensis</name>
    <dbReference type="NCBI Taxonomy" id="861298"/>
    <lineage>
        <taxon>Bacteria</taxon>
        <taxon>Pseudomonadati</taxon>
        <taxon>Pseudomonadota</taxon>
        <taxon>Gammaproteobacteria</taxon>
        <taxon>Vibrionales</taxon>
        <taxon>Vibrionaceae</taxon>
        <taxon>Vibrio</taxon>
    </lineage>
</organism>
<dbReference type="RefSeq" id="WP_245696769.1">
    <property type="nucleotide sequence ID" value="NZ_FNDD01000036.1"/>
</dbReference>
<evidence type="ECO:0000259" key="5">
    <source>
        <dbReference type="PROSITE" id="PS50931"/>
    </source>
</evidence>
<dbReference type="Gene3D" id="3.40.190.290">
    <property type="match status" value="1"/>
</dbReference>
<dbReference type="STRING" id="861298.SAMN04488136_13611"/>
<dbReference type="InterPro" id="IPR036388">
    <property type="entry name" value="WH-like_DNA-bd_sf"/>
</dbReference>
<dbReference type="PANTHER" id="PTHR30537">
    <property type="entry name" value="HTH-TYPE TRANSCRIPTIONAL REGULATOR"/>
    <property type="match status" value="1"/>
</dbReference>
<keyword evidence="3" id="KW-0238">DNA-binding</keyword>
<dbReference type="SUPFAM" id="SSF46785">
    <property type="entry name" value="Winged helix' DNA-binding domain"/>
    <property type="match status" value="1"/>
</dbReference>
<accession>A0A1G8GDE0</accession>
<evidence type="ECO:0000313" key="7">
    <source>
        <dbReference type="Proteomes" id="UP000198854"/>
    </source>
</evidence>
<dbReference type="PROSITE" id="PS50931">
    <property type="entry name" value="HTH_LYSR"/>
    <property type="match status" value="1"/>
</dbReference>
<dbReference type="PANTHER" id="PTHR30537:SF5">
    <property type="entry name" value="HTH-TYPE TRANSCRIPTIONAL ACTIVATOR TTDR-RELATED"/>
    <property type="match status" value="1"/>
</dbReference>
<evidence type="ECO:0000313" key="6">
    <source>
        <dbReference type="EMBL" id="SDH92393.1"/>
    </source>
</evidence>
<evidence type="ECO:0000256" key="1">
    <source>
        <dbReference type="ARBA" id="ARBA00009437"/>
    </source>
</evidence>
<dbReference type="Pfam" id="PF03466">
    <property type="entry name" value="LysR_substrate"/>
    <property type="match status" value="1"/>
</dbReference>
<feature type="domain" description="HTH lysR-type" evidence="5">
    <location>
        <begin position="8"/>
        <end position="65"/>
    </location>
</feature>